<organism evidence="2">
    <name type="scientific">uncultured Ramlibacter sp</name>
    <dbReference type="NCBI Taxonomy" id="260755"/>
    <lineage>
        <taxon>Bacteria</taxon>
        <taxon>Pseudomonadati</taxon>
        <taxon>Pseudomonadota</taxon>
        <taxon>Betaproteobacteria</taxon>
        <taxon>Burkholderiales</taxon>
        <taxon>Comamonadaceae</taxon>
        <taxon>Ramlibacter</taxon>
        <taxon>environmental samples</taxon>
    </lineage>
</organism>
<feature type="non-terminal residue" evidence="2">
    <location>
        <position position="1"/>
    </location>
</feature>
<feature type="compositionally biased region" description="Basic residues" evidence="1">
    <location>
        <begin position="35"/>
        <end position="50"/>
    </location>
</feature>
<dbReference type="AlphaFoldDB" id="A0A6J4NWZ0"/>
<feature type="non-terminal residue" evidence="2">
    <location>
        <position position="103"/>
    </location>
</feature>
<reference evidence="2" key="1">
    <citation type="submission" date="2020-02" db="EMBL/GenBank/DDBJ databases">
        <authorList>
            <person name="Meier V. D."/>
        </authorList>
    </citation>
    <scope>NUCLEOTIDE SEQUENCE</scope>
    <source>
        <strain evidence="2">AVDCRST_MAG51</strain>
    </source>
</reference>
<proteinExistence type="predicted"/>
<gene>
    <name evidence="2" type="ORF">AVDCRST_MAG51-671</name>
</gene>
<evidence type="ECO:0000256" key="1">
    <source>
        <dbReference type="SAM" id="MobiDB-lite"/>
    </source>
</evidence>
<feature type="region of interest" description="Disordered" evidence="1">
    <location>
        <begin position="1"/>
        <end position="103"/>
    </location>
</feature>
<name>A0A6J4NWZ0_9BURK</name>
<evidence type="ECO:0000313" key="2">
    <source>
        <dbReference type="EMBL" id="CAA9394844.1"/>
    </source>
</evidence>
<sequence length="103" mass="11571">GRSDAHPRPGPRPQRHRPRPHEPRDGNRPAQGQRRQGHPGLAHHRSHRGPQRQAGVQGRVGPGGGQEPVPAVHRQGRQGRRQDRGELEGQPGRDPNRRSRRQL</sequence>
<protein>
    <submittedName>
        <fullName evidence="2">Sulfur oxidation protein SoxZ</fullName>
    </submittedName>
</protein>
<accession>A0A6J4NWZ0</accession>
<dbReference type="EMBL" id="CADCUX010000145">
    <property type="protein sequence ID" value="CAA9394844.1"/>
    <property type="molecule type" value="Genomic_DNA"/>
</dbReference>